<evidence type="ECO:0000313" key="2">
    <source>
        <dbReference type="Proteomes" id="UP000628017"/>
    </source>
</evidence>
<keyword evidence="2" id="KW-1185">Reference proteome</keyword>
<sequence>MALGEKIVRELELTDGGDTLGKWMAHHLASLIEDAEGSDGAQTAARQEAVDLIIRLWEHRASMLGTADPMSALNGAIGVLDRIGPNSSPFFRDSQNMLERDLASLFDDLRKLVAHGVIFVSNQKEIPKYTADTFEHLAEEEQQFIMALGGWLSFLEQQKPTTPVINVVFDKNEQEKKNAEEELKLESLEPEERSSILLSQSIDDLIKNLQEFKMNILCRG</sequence>
<name>A0A916R491_9RHOB</name>
<dbReference type="AlphaFoldDB" id="A0A916R491"/>
<reference evidence="1" key="1">
    <citation type="journal article" date="2014" name="Int. J. Syst. Evol. Microbiol.">
        <title>Complete genome sequence of Corynebacterium casei LMG S-19264T (=DSM 44701T), isolated from a smear-ripened cheese.</title>
        <authorList>
            <consortium name="US DOE Joint Genome Institute (JGI-PGF)"/>
            <person name="Walter F."/>
            <person name="Albersmeier A."/>
            <person name="Kalinowski J."/>
            <person name="Ruckert C."/>
        </authorList>
    </citation>
    <scope>NUCLEOTIDE SEQUENCE</scope>
    <source>
        <strain evidence="1">CGMCC 1.15880</strain>
    </source>
</reference>
<accession>A0A916R491</accession>
<dbReference type="EMBL" id="BMKA01000007">
    <property type="protein sequence ID" value="GGA29935.1"/>
    <property type="molecule type" value="Genomic_DNA"/>
</dbReference>
<evidence type="ECO:0000313" key="1">
    <source>
        <dbReference type="EMBL" id="GGA29935.1"/>
    </source>
</evidence>
<gene>
    <name evidence="1" type="ORF">GCM10011498_33830</name>
</gene>
<reference evidence="1" key="2">
    <citation type="submission" date="2020-09" db="EMBL/GenBank/DDBJ databases">
        <authorList>
            <person name="Sun Q."/>
            <person name="Zhou Y."/>
        </authorList>
    </citation>
    <scope>NUCLEOTIDE SEQUENCE</scope>
    <source>
        <strain evidence="1">CGMCC 1.15880</strain>
    </source>
</reference>
<protein>
    <submittedName>
        <fullName evidence="1">Uncharacterized protein</fullName>
    </submittedName>
</protein>
<comment type="caution">
    <text evidence="1">The sequence shown here is derived from an EMBL/GenBank/DDBJ whole genome shotgun (WGS) entry which is preliminary data.</text>
</comment>
<organism evidence="1 2">
    <name type="scientific">Neptunicoccus cionae</name>
    <dbReference type="NCBI Taxonomy" id="2035344"/>
    <lineage>
        <taxon>Bacteria</taxon>
        <taxon>Pseudomonadati</taxon>
        <taxon>Pseudomonadota</taxon>
        <taxon>Alphaproteobacteria</taxon>
        <taxon>Rhodobacterales</taxon>
        <taxon>Paracoccaceae</taxon>
        <taxon>Neptunicoccus</taxon>
    </lineage>
</organism>
<dbReference type="Proteomes" id="UP000628017">
    <property type="component" value="Unassembled WGS sequence"/>
</dbReference>
<proteinExistence type="predicted"/>